<evidence type="ECO:0000256" key="5">
    <source>
        <dbReference type="SAM" id="Coils"/>
    </source>
</evidence>
<dbReference type="AlphaFoldDB" id="Q4T5C6"/>
<dbReference type="KEGG" id="tng:GSTEN00006875G001"/>
<dbReference type="EMBL" id="CAAE01009326">
    <property type="protein sequence ID" value="CAF91906.1"/>
    <property type="molecule type" value="Genomic_DNA"/>
</dbReference>
<reference evidence="6" key="1">
    <citation type="journal article" date="2004" name="Nature">
        <title>Genome duplication in the teleost fish Tetraodon nigroviridis reveals the early vertebrate proto-karyotype.</title>
        <authorList>
            <person name="Jaillon O."/>
            <person name="Aury J.-M."/>
            <person name="Brunet F."/>
            <person name="Petit J.-L."/>
            <person name="Stange-Thomann N."/>
            <person name="Mauceli E."/>
            <person name="Bouneau L."/>
            <person name="Fischer C."/>
            <person name="Ozouf-Costaz C."/>
            <person name="Bernot A."/>
            <person name="Nicaud S."/>
            <person name="Jaffe D."/>
            <person name="Fisher S."/>
            <person name="Lutfalla G."/>
            <person name="Dossat C."/>
            <person name="Segurens B."/>
            <person name="Dasilva C."/>
            <person name="Salanoubat M."/>
            <person name="Levy M."/>
            <person name="Boudet N."/>
            <person name="Castellano S."/>
            <person name="Anthouard V."/>
            <person name="Jubin C."/>
            <person name="Castelli V."/>
            <person name="Katinka M."/>
            <person name="Vacherie B."/>
            <person name="Biemont C."/>
            <person name="Skalli Z."/>
            <person name="Cattolico L."/>
            <person name="Poulain J."/>
            <person name="De Berardinis V."/>
            <person name="Cruaud C."/>
            <person name="Duprat S."/>
            <person name="Brottier P."/>
            <person name="Coutanceau J.-P."/>
            <person name="Gouzy J."/>
            <person name="Parra G."/>
            <person name="Lardier G."/>
            <person name="Chapple C."/>
            <person name="McKernan K.J."/>
            <person name="McEwan P."/>
            <person name="Bosak S."/>
            <person name="Kellis M."/>
            <person name="Volff J.-N."/>
            <person name="Guigo R."/>
            <person name="Zody M.C."/>
            <person name="Mesirov J."/>
            <person name="Lindblad-Toh K."/>
            <person name="Birren B."/>
            <person name="Nusbaum C."/>
            <person name="Kahn D."/>
            <person name="Robinson-Rechavi M."/>
            <person name="Laudet V."/>
            <person name="Schachter V."/>
            <person name="Quetier F."/>
            <person name="Saurin W."/>
            <person name="Scarpelli C."/>
            <person name="Wincker P."/>
            <person name="Lander E.S."/>
            <person name="Weissenbach J."/>
            <person name="Roest Crollius H."/>
        </authorList>
    </citation>
    <scope>NUCLEOTIDE SEQUENCE [LARGE SCALE GENOMIC DNA]</scope>
</reference>
<organism evidence="6">
    <name type="scientific">Tetraodon nigroviridis</name>
    <name type="common">Spotted green pufferfish</name>
    <name type="synonym">Chelonodon nigroviridis</name>
    <dbReference type="NCBI Taxonomy" id="99883"/>
    <lineage>
        <taxon>Eukaryota</taxon>
        <taxon>Metazoa</taxon>
        <taxon>Chordata</taxon>
        <taxon>Craniata</taxon>
        <taxon>Vertebrata</taxon>
        <taxon>Euteleostomi</taxon>
        <taxon>Actinopterygii</taxon>
        <taxon>Neopterygii</taxon>
        <taxon>Teleostei</taxon>
        <taxon>Neoteleostei</taxon>
        <taxon>Acanthomorphata</taxon>
        <taxon>Eupercaria</taxon>
        <taxon>Tetraodontiformes</taxon>
        <taxon>Tetradontoidea</taxon>
        <taxon>Tetraodontidae</taxon>
        <taxon>Tetraodon</taxon>
    </lineage>
</organism>
<keyword evidence="3" id="KW-0514">Muscle protein</keyword>
<dbReference type="Gene3D" id="1.20.5.170">
    <property type="match status" value="1"/>
</dbReference>
<accession>Q4T5C6</accession>
<sequence>QAEAEVASLNRRIQLVEEELDRAQERLATALHKLEEAEKAADESER</sequence>
<keyword evidence="4" id="KW-0009">Actin-binding</keyword>
<evidence type="ECO:0000256" key="2">
    <source>
        <dbReference type="ARBA" id="ARBA00023054"/>
    </source>
</evidence>
<evidence type="ECO:0000256" key="3">
    <source>
        <dbReference type="ARBA" id="ARBA00023179"/>
    </source>
</evidence>
<protein>
    <submittedName>
        <fullName evidence="6">Chromosome undetermined SCAF9326, whole genome shotgun sequence</fullName>
    </submittedName>
</protein>
<comment type="similarity">
    <text evidence="1">Belongs to the tropomyosin family.</text>
</comment>
<evidence type="ECO:0000313" key="6">
    <source>
        <dbReference type="EMBL" id="CAF91906.1"/>
    </source>
</evidence>
<feature type="non-terminal residue" evidence="6">
    <location>
        <position position="1"/>
    </location>
</feature>
<dbReference type="InterPro" id="IPR000533">
    <property type="entry name" value="Tropomyosin"/>
</dbReference>
<name>Q4T5C6_TETNG</name>
<gene>
    <name evidence="6" type="ORF">GSTENG00006875001</name>
</gene>
<proteinExistence type="inferred from homology"/>
<evidence type="ECO:0000256" key="4">
    <source>
        <dbReference type="ARBA" id="ARBA00023203"/>
    </source>
</evidence>
<reference evidence="6" key="2">
    <citation type="submission" date="2004-02" db="EMBL/GenBank/DDBJ databases">
        <authorList>
            <consortium name="Genoscope"/>
            <consortium name="Whitehead Institute Centre for Genome Research"/>
        </authorList>
    </citation>
    <scope>NUCLEOTIDE SEQUENCE</scope>
</reference>
<dbReference type="PANTHER" id="PTHR19269">
    <property type="entry name" value="TROPOMYOSIN"/>
    <property type="match status" value="1"/>
</dbReference>
<feature type="non-terminal residue" evidence="6">
    <location>
        <position position="46"/>
    </location>
</feature>
<feature type="coiled-coil region" evidence="5">
    <location>
        <begin position="6"/>
        <end position="40"/>
    </location>
</feature>
<evidence type="ECO:0000256" key="1">
    <source>
        <dbReference type="ARBA" id="ARBA00009036"/>
    </source>
</evidence>
<dbReference type="SUPFAM" id="SSF57997">
    <property type="entry name" value="Tropomyosin"/>
    <property type="match status" value="1"/>
</dbReference>
<keyword evidence="2 5" id="KW-0175">Coiled coil</keyword>
<dbReference type="GO" id="GO:0003779">
    <property type="term" value="F:actin binding"/>
    <property type="evidence" value="ECO:0007669"/>
    <property type="project" value="UniProtKB-KW"/>
</dbReference>
<dbReference type="Pfam" id="PF00261">
    <property type="entry name" value="Tropomyosin"/>
    <property type="match status" value="1"/>
</dbReference>